<dbReference type="InterPro" id="IPR011994">
    <property type="entry name" value="Cytidylate_kinase_dom"/>
</dbReference>
<protein>
    <recommendedName>
        <fullName evidence="8">Cytidylate kinase</fullName>
        <shortName evidence="8">CK</shortName>
        <ecNumber evidence="8">2.7.4.25</ecNumber>
    </recommendedName>
    <alternativeName>
        <fullName evidence="8">Cytidine monophosphate kinase</fullName>
        <shortName evidence="8">CMP kinase</shortName>
    </alternativeName>
</protein>
<dbReference type="PANTHER" id="PTHR21299:SF2">
    <property type="entry name" value="CYTIDYLATE KINASE"/>
    <property type="match status" value="1"/>
</dbReference>
<dbReference type="InterPro" id="IPR027417">
    <property type="entry name" value="P-loop_NTPase"/>
</dbReference>
<dbReference type="EMBL" id="JAPDOD010000059">
    <property type="protein sequence ID" value="MDA0166158.1"/>
    <property type="molecule type" value="Genomic_DNA"/>
</dbReference>
<dbReference type="NCBIfam" id="TIGR00017">
    <property type="entry name" value="cmk"/>
    <property type="match status" value="1"/>
</dbReference>
<keyword evidence="11" id="KW-1185">Reference proteome</keyword>
<dbReference type="RefSeq" id="WP_270045418.1">
    <property type="nucleotide sequence ID" value="NZ_JAPDOD010000059.1"/>
</dbReference>
<dbReference type="AlphaFoldDB" id="A0A9X3N322"/>
<dbReference type="Gene3D" id="3.40.50.300">
    <property type="entry name" value="P-loop containing nucleotide triphosphate hydrolases"/>
    <property type="match status" value="1"/>
</dbReference>
<evidence type="ECO:0000256" key="4">
    <source>
        <dbReference type="ARBA" id="ARBA00022777"/>
    </source>
</evidence>
<keyword evidence="4 8" id="KW-0418">Kinase</keyword>
<dbReference type="EC" id="2.7.4.25" evidence="8"/>
<evidence type="ECO:0000313" key="10">
    <source>
        <dbReference type="EMBL" id="MDA0166158.1"/>
    </source>
</evidence>
<dbReference type="Proteomes" id="UP001149140">
    <property type="component" value="Unassembled WGS sequence"/>
</dbReference>
<evidence type="ECO:0000256" key="2">
    <source>
        <dbReference type="ARBA" id="ARBA00022679"/>
    </source>
</evidence>
<keyword evidence="2 8" id="KW-0808">Transferase</keyword>
<dbReference type="SUPFAM" id="SSF52540">
    <property type="entry name" value="P-loop containing nucleoside triphosphate hydrolases"/>
    <property type="match status" value="1"/>
</dbReference>
<dbReference type="GO" id="GO:0005829">
    <property type="term" value="C:cytosol"/>
    <property type="evidence" value="ECO:0007669"/>
    <property type="project" value="TreeGrafter"/>
</dbReference>
<accession>A0A9X3N322</accession>
<dbReference type="CDD" id="cd02020">
    <property type="entry name" value="CMPK"/>
    <property type="match status" value="1"/>
</dbReference>
<evidence type="ECO:0000256" key="5">
    <source>
        <dbReference type="ARBA" id="ARBA00022840"/>
    </source>
</evidence>
<keyword evidence="5 8" id="KW-0067">ATP-binding</keyword>
<dbReference type="InterPro" id="IPR003136">
    <property type="entry name" value="Cytidylate_kin"/>
</dbReference>
<reference evidence="10" key="1">
    <citation type="submission" date="2022-10" db="EMBL/GenBank/DDBJ databases">
        <title>The WGS of Solirubrobacter ginsenosidimutans DSM 21036.</title>
        <authorList>
            <person name="Jiang Z."/>
        </authorList>
    </citation>
    <scope>NUCLEOTIDE SEQUENCE</scope>
    <source>
        <strain evidence="10">DSM 21036</strain>
    </source>
</reference>
<organism evidence="10 11">
    <name type="scientific">Solirubrobacter ginsenosidimutans</name>
    <dbReference type="NCBI Taxonomy" id="490573"/>
    <lineage>
        <taxon>Bacteria</taxon>
        <taxon>Bacillati</taxon>
        <taxon>Actinomycetota</taxon>
        <taxon>Thermoleophilia</taxon>
        <taxon>Solirubrobacterales</taxon>
        <taxon>Solirubrobacteraceae</taxon>
        <taxon>Solirubrobacter</taxon>
    </lineage>
</organism>
<dbReference type="GO" id="GO:0015949">
    <property type="term" value="P:nucleobase-containing small molecule interconversion"/>
    <property type="evidence" value="ECO:0007669"/>
    <property type="project" value="TreeGrafter"/>
</dbReference>
<keyword evidence="3 8" id="KW-0547">Nucleotide-binding</keyword>
<evidence type="ECO:0000259" key="9">
    <source>
        <dbReference type="Pfam" id="PF02224"/>
    </source>
</evidence>
<comment type="catalytic activity">
    <reaction evidence="6 8">
        <text>dCMP + ATP = dCDP + ADP</text>
        <dbReference type="Rhea" id="RHEA:25094"/>
        <dbReference type="ChEBI" id="CHEBI:30616"/>
        <dbReference type="ChEBI" id="CHEBI:57566"/>
        <dbReference type="ChEBI" id="CHEBI:58593"/>
        <dbReference type="ChEBI" id="CHEBI:456216"/>
        <dbReference type="EC" id="2.7.4.25"/>
    </reaction>
</comment>
<dbReference type="HAMAP" id="MF_00238">
    <property type="entry name" value="Cytidyl_kinase_type1"/>
    <property type="match status" value="1"/>
</dbReference>
<comment type="similarity">
    <text evidence="1 8">Belongs to the cytidylate kinase family. Type 1 subfamily.</text>
</comment>
<comment type="catalytic activity">
    <reaction evidence="7 8">
        <text>CMP + ATP = CDP + ADP</text>
        <dbReference type="Rhea" id="RHEA:11600"/>
        <dbReference type="ChEBI" id="CHEBI:30616"/>
        <dbReference type="ChEBI" id="CHEBI:58069"/>
        <dbReference type="ChEBI" id="CHEBI:60377"/>
        <dbReference type="ChEBI" id="CHEBI:456216"/>
        <dbReference type="EC" id="2.7.4.25"/>
    </reaction>
</comment>
<evidence type="ECO:0000256" key="8">
    <source>
        <dbReference type="HAMAP-Rule" id="MF_00238"/>
    </source>
</evidence>
<dbReference type="PANTHER" id="PTHR21299">
    <property type="entry name" value="CYTIDYLATE KINASE/PANTOATE-BETA-ALANINE LIGASE"/>
    <property type="match status" value="1"/>
</dbReference>
<evidence type="ECO:0000256" key="1">
    <source>
        <dbReference type="ARBA" id="ARBA00009427"/>
    </source>
</evidence>
<proteinExistence type="inferred from homology"/>
<comment type="subcellular location">
    <subcellularLocation>
        <location evidence="8">Cytoplasm</location>
    </subcellularLocation>
</comment>
<evidence type="ECO:0000313" key="11">
    <source>
        <dbReference type="Proteomes" id="UP001149140"/>
    </source>
</evidence>
<gene>
    <name evidence="8 10" type="primary">cmk</name>
    <name evidence="10" type="ORF">OM076_38190</name>
</gene>
<dbReference type="Pfam" id="PF02224">
    <property type="entry name" value="Cytidylate_kin"/>
    <property type="match status" value="1"/>
</dbReference>
<keyword evidence="8" id="KW-0963">Cytoplasm</keyword>
<evidence type="ECO:0000256" key="7">
    <source>
        <dbReference type="ARBA" id="ARBA00048478"/>
    </source>
</evidence>
<comment type="caution">
    <text evidence="10">The sequence shown here is derived from an EMBL/GenBank/DDBJ whole genome shotgun (WGS) entry which is preliminary data.</text>
</comment>
<sequence length="208" mass="21767">MVIAIDGPAGAGKSTVARAVAQRLGFTYLDTGAMYRCVGLAASSDPDSPAGEVAARVNIVLGDRVLLDGRDVTEAIRTAEASEGASRVASDPAVRAALVAKQQAIVAGGDWVAEGRDIATVVAPDAAVKVFLTADPEERARRRAADLGQLVEEVLKAQHERDVRDQTADRSTLEAPKDSIPVDTTGLTLDEVIEQVVTLAVEAKEIQV</sequence>
<evidence type="ECO:0000256" key="3">
    <source>
        <dbReference type="ARBA" id="ARBA00022741"/>
    </source>
</evidence>
<evidence type="ECO:0000256" key="6">
    <source>
        <dbReference type="ARBA" id="ARBA00047615"/>
    </source>
</evidence>
<feature type="domain" description="Cytidylate kinase" evidence="9">
    <location>
        <begin position="3"/>
        <end position="199"/>
    </location>
</feature>
<feature type="binding site" evidence="8">
    <location>
        <begin position="7"/>
        <end position="15"/>
    </location>
    <ligand>
        <name>ATP</name>
        <dbReference type="ChEBI" id="CHEBI:30616"/>
    </ligand>
</feature>
<dbReference type="GO" id="GO:0005524">
    <property type="term" value="F:ATP binding"/>
    <property type="evidence" value="ECO:0007669"/>
    <property type="project" value="UniProtKB-UniRule"/>
</dbReference>
<dbReference type="GO" id="GO:0006220">
    <property type="term" value="P:pyrimidine nucleotide metabolic process"/>
    <property type="evidence" value="ECO:0007669"/>
    <property type="project" value="UniProtKB-UniRule"/>
</dbReference>
<dbReference type="GO" id="GO:0036431">
    <property type="term" value="F:dCMP kinase activity"/>
    <property type="evidence" value="ECO:0007669"/>
    <property type="project" value="InterPro"/>
</dbReference>
<name>A0A9X3N322_9ACTN</name>